<protein>
    <submittedName>
        <fullName evidence="9">SusC/RagA family TonB-linked outer membrane protein</fullName>
    </submittedName>
</protein>
<evidence type="ECO:0000259" key="8">
    <source>
        <dbReference type="Pfam" id="PF07715"/>
    </source>
</evidence>
<evidence type="ECO:0000256" key="6">
    <source>
        <dbReference type="ARBA" id="ARBA00023237"/>
    </source>
</evidence>
<keyword evidence="2 7" id="KW-0813">Transport</keyword>
<dbReference type="InterPro" id="IPR023996">
    <property type="entry name" value="TonB-dep_OMP_SusC/RagA"/>
</dbReference>
<evidence type="ECO:0000256" key="3">
    <source>
        <dbReference type="ARBA" id="ARBA00022452"/>
    </source>
</evidence>
<keyword evidence="4 7" id="KW-0812">Transmembrane</keyword>
<organism evidence="9 10">
    <name type="scientific">Flavivirga jejuensis</name>
    <dbReference type="NCBI Taxonomy" id="870487"/>
    <lineage>
        <taxon>Bacteria</taxon>
        <taxon>Pseudomonadati</taxon>
        <taxon>Bacteroidota</taxon>
        <taxon>Flavobacteriia</taxon>
        <taxon>Flavobacteriales</taxon>
        <taxon>Flavobacteriaceae</taxon>
        <taxon>Flavivirga</taxon>
    </lineage>
</organism>
<dbReference type="SUPFAM" id="SSF49464">
    <property type="entry name" value="Carboxypeptidase regulatory domain-like"/>
    <property type="match status" value="1"/>
</dbReference>
<dbReference type="EMBL" id="JAUOEL010000005">
    <property type="protein sequence ID" value="MDO5975511.1"/>
    <property type="molecule type" value="Genomic_DNA"/>
</dbReference>
<feature type="domain" description="TonB-dependent receptor plug" evidence="8">
    <location>
        <begin position="207"/>
        <end position="335"/>
    </location>
</feature>
<dbReference type="PROSITE" id="PS52016">
    <property type="entry name" value="TONB_DEPENDENT_REC_3"/>
    <property type="match status" value="1"/>
</dbReference>
<dbReference type="NCBIfam" id="TIGR04057">
    <property type="entry name" value="SusC_RagA_signa"/>
    <property type="match status" value="1"/>
</dbReference>
<dbReference type="InterPro" id="IPR039426">
    <property type="entry name" value="TonB-dep_rcpt-like"/>
</dbReference>
<dbReference type="InterPro" id="IPR008969">
    <property type="entry name" value="CarboxyPept-like_regulatory"/>
</dbReference>
<name>A0ABT8WQS9_9FLAO</name>
<dbReference type="InterPro" id="IPR036942">
    <property type="entry name" value="Beta-barrel_TonB_sf"/>
</dbReference>
<comment type="caution">
    <text evidence="9">The sequence shown here is derived from an EMBL/GenBank/DDBJ whole genome shotgun (WGS) entry which is preliminary data.</text>
</comment>
<dbReference type="RefSeq" id="WP_303302721.1">
    <property type="nucleotide sequence ID" value="NZ_BAABDA010000050.1"/>
</dbReference>
<keyword evidence="10" id="KW-1185">Reference proteome</keyword>
<evidence type="ECO:0000256" key="7">
    <source>
        <dbReference type="PROSITE-ProRule" id="PRU01360"/>
    </source>
</evidence>
<evidence type="ECO:0000313" key="10">
    <source>
        <dbReference type="Proteomes" id="UP001176806"/>
    </source>
</evidence>
<evidence type="ECO:0000313" key="9">
    <source>
        <dbReference type="EMBL" id="MDO5975511.1"/>
    </source>
</evidence>
<dbReference type="Gene3D" id="2.40.170.20">
    <property type="entry name" value="TonB-dependent receptor, beta-barrel domain"/>
    <property type="match status" value="1"/>
</dbReference>
<evidence type="ECO:0000256" key="2">
    <source>
        <dbReference type="ARBA" id="ARBA00022448"/>
    </source>
</evidence>
<dbReference type="Proteomes" id="UP001176806">
    <property type="component" value="Unassembled WGS sequence"/>
</dbReference>
<dbReference type="Pfam" id="PF13715">
    <property type="entry name" value="CarbopepD_reg_2"/>
    <property type="match status" value="1"/>
</dbReference>
<gene>
    <name evidence="9" type="ORF">Q4Q40_15045</name>
</gene>
<evidence type="ECO:0000256" key="5">
    <source>
        <dbReference type="ARBA" id="ARBA00023136"/>
    </source>
</evidence>
<dbReference type="InterPro" id="IPR023997">
    <property type="entry name" value="TonB-dep_OMP_SusC/RagA_CS"/>
</dbReference>
<evidence type="ECO:0000256" key="4">
    <source>
        <dbReference type="ARBA" id="ARBA00022692"/>
    </source>
</evidence>
<dbReference type="Gene3D" id="2.170.130.10">
    <property type="entry name" value="TonB-dependent receptor, plug domain"/>
    <property type="match status" value="1"/>
</dbReference>
<keyword evidence="5 7" id="KW-0472">Membrane</keyword>
<keyword evidence="3 7" id="KW-1134">Transmembrane beta strand</keyword>
<dbReference type="Pfam" id="PF07715">
    <property type="entry name" value="Plug"/>
    <property type="match status" value="1"/>
</dbReference>
<accession>A0ABT8WQS9</accession>
<comment type="similarity">
    <text evidence="7">Belongs to the TonB-dependent receptor family.</text>
</comment>
<keyword evidence="6 7" id="KW-0998">Cell outer membrane</keyword>
<dbReference type="SUPFAM" id="SSF56935">
    <property type="entry name" value="Porins"/>
    <property type="match status" value="1"/>
</dbReference>
<proteinExistence type="inferred from homology"/>
<dbReference type="Gene3D" id="2.60.40.1120">
    <property type="entry name" value="Carboxypeptidase-like, regulatory domain"/>
    <property type="match status" value="1"/>
</dbReference>
<dbReference type="InterPro" id="IPR012910">
    <property type="entry name" value="Plug_dom"/>
</dbReference>
<comment type="subcellular location">
    <subcellularLocation>
        <location evidence="1 7">Cell outer membrane</location>
        <topology evidence="1 7">Multi-pass membrane protein</topology>
    </subcellularLocation>
</comment>
<evidence type="ECO:0000256" key="1">
    <source>
        <dbReference type="ARBA" id="ARBA00004571"/>
    </source>
</evidence>
<dbReference type="InterPro" id="IPR037066">
    <property type="entry name" value="Plug_dom_sf"/>
</dbReference>
<dbReference type="NCBIfam" id="TIGR04056">
    <property type="entry name" value="OMP_RagA_SusC"/>
    <property type="match status" value="1"/>
</dbReference>
<sequence>MRTFIFLFCTTVFSFSSKEVLSQNSKVTIDIDKTITVDDVFKMINQQTDYSFIYRSDLFKDFPKVDLKKGVIQANKLLRLSIESNDFNFIVTKDNTILIKEKSFLSAIQQYKISGLVTDKAGVPIAGVTVLVKGTYNGTATDFDGKYAINAHDSGNVLVFSSLGFETQEVTIGNQTIINITLNESIDELEEVTINAGYYSTTERLKTGNISKISSKELSKSPVTDPMAALQGRIPGMEITQSSGNPGAAFEVQIRGRTQIDKINGASDEPLYIVDNVPIASGNEYINQLGSAISASTLSGLSPLYSLNIADIESIEVLKDADATAIYGSRGASGVILITTKKGKKGKPKFSLNVSNGASVAPLPDMLTTKEYVAMRKEALLNDGLDLETLANSTSLSNRNKVYDLVQYDTLRDNNLAKQLIGGTAYTTDVQASLSGGSNLTQFILAGGYHKQTTVVPGSFPNNRVSGRFNVTTTTPNNKFRGDFSASYTSTLNTSTSSDLSFGLTLPPNYKLYEDNGDLAWNEGGYKSNNPLVYTLEKYEARTTTLNTNAVLSYKILPSLTLKNSIGYNFITSDENTIKPSTSVNPLDRTGADGTYLFGYSTFKSWIFEPQLGYSKSIGKGTLNALIGGSLQSQEHEGYSIFINGYENDDQIGSLAVVTTDMVGRAPSGNFSEYTYAAFFGRINYNFNDKYILNLTGRRDGSSRFGPDFRFSNFGAIGAAWLLSNETFMKAIPFISFAKLRASYGVTGNDKIGNYKYQDVYSPGGSSTSYNGEVALKPTSLFNPDLHWERNIKTEVAIDLNLFKDRLQFSPSWYRNNSSDPLVSYLLPGVTGYNSVVNNLNGVIVQNQGVELQLTSINIENKNFRWSTNFNITIPSNKLLKFPNFEESSYINSYVIGQSLNTVIAGHVIGVDPDTGLYLLQDYNDNGTFDLVSDGDLKPQLNTDPEFYGGLQNAISFKSITLDFLFQYRKQMGRNWLSSYTSFTSPVGAVGKNYPDVVLDRWQNIGDVTDIQKFTTSASFFDLYNLNGGHAPAYFSDLHYTDVSFIRLKNVSLSYDLPENMLKGLGVSAFRFYAQGQNLLTFTSYKIGDPETATLNRLPPLRTFIMGAQISF</sequence>
<reference evidence="9" key="1">
    <citation type="submission" date="2023-07" db="EMBL/GenBank/DDBJ databases">
        <title>Two novel species in the genus Flavivirga.</title>
        <authorList>
            <person name="Kwon K."/>
        </authorList>
    </citation>
    <scope>NUCLEOTIDE SEQUENCE</scope>
    <source>
        <strain evidence="9">KACC 14158</strain>
    </source>
</reference>